<dbReference type="InterPro" id="IPR013656">
    <property type="entry name" value="PAS_4"/>
</dbReference>
<feature type="domain" description="PAS" evidence="5">
    <location>
        <begin position="27"/>
        <end position="68"/>
    </location>
</feature>
<dbReference type="eggNOG" id="COG0840">
    <property type="taxonomic scope" value="Bacteria"/>
</dbReference>
<evidence type="ECO:0000256" key="3">
    <source>
        <dbReference type="PROSITE-ProRule" id="PRU00284"/>
    </source>
</evidence>
<dbReference type="GO" id="GO:0004888">
    <property type="term" value="F:transmembrane signaling receptor activity"/>
    <property type="evidence" value="ECO:0007669"/>
    <property type="project" value="InterPro"/>
</dbReference>
<dbReference type="NCBIfam" id="TIGR00229">
    <property type="entry name" value="sensory_box"/>
    <property type="match status" value="3"/>
</dbReference>
<dbReference type="SUPFAM" id="SSF55785">
    <property type="entry name" value="PYP-like sensor domain (PAS domain)"/>
    <property type="match status" value="3"/>
</dbReference>
<dbReference type="PRINTS" id="PR00260">
    <property type="entry name" value="CHEMTRNSDUCR"/>
</dbReference>
<dbReference type="PROSITE" id="PS50112">
    <property type="entry name" value="PAS"/>
    <property type="match status" value="3"/>
</dbReference>
<dbReference type="InterPro" id="IPR001610">
    <property type="entry name" value="PAC"/>
</dbReference>
<dbReference type="SMART" id="SM00283">
    <property type="entry name" value="MA"/>
    <property type="match status" value="1"/>
</dbReference>
<organism evidence="7 8">
    <name type="scientific">Thioclava atlantica</name>
    <dbReference type="NCBI Taxonomy" id="1317124"/>
    <lineage>
        <taxon>Bacteria</taxon>
        <taxon>Pseudomonadati</taxon>
        <taxon>Pseudomonadota</taxon>
        <taxon>Alphaproteobacteria</taxon>
        <taxon>Rhodobacterales</taxon>
        <taxon>Paracoccaceae</taxon>
        <taxon>Thioclava</taxon>
    </lineage>
</organism>
<keyword evidence="3" id="KW-0807">Transducer</keyword>
<dbReference type="Gene3D" id="1.10.287.950">
    <property type="entry name" value="Methyl-accepting chemotaxis protein"/>
    <property type="match status" value="1"/>
</dbReference>
<evidence type="ECO:0000259" key="6">
    <source>
        <dbReference type="PROSITE" id="PS50885"/>
    </source>
</evidence>
<reference evidence="7 8" key="2">
    <citation type="journal article" date="2015" name="Antonie Van Leeuwenhoek">
        <title>Thioclava indica sp. nov., isolated from surface seawater of the Indian Ocean.</title>
        <authorList>
            <person name="Liu Y."/>
            <person name="Lai Q."/>
            <person name="Du J."/>
            <person name="Xu H."/>
            <person name="Jiang L."/>
            <person name="Shao Z."/>
        </authorList>
    </citation>
    <scope>NUCLEOTIDE SEQUENCE [LARGE SCALE GENOMIC DNA]</scope>
    <source>
        <strain evidence="7 8">13D2W-2</strain>
    </source>
</reference>
<dbReference type="InterPro" id="IPR003660">
    <property type="entry name" value="HAMP_dom"/>
</dbReference>
<keyword evidence="8" id="KW-1185">Reference proteome</keyword>
<dbReference type="InterPro" id="IPR004089">
    <property type="entry name" value="MCPsignal_dom"/>
</dbReference>
<dbReference type="SUPFAM" id="SSF58104">
    <property type="entry name" value="Methyl-accepting chemotaxis protein (MCP) signaling domain"/>
    <property type="match status" value="1"/>
</dbReference>
<evidence type="ECO:0000256" key="1">
    <source>
        <dbReference type="ARBA" id="ARBA00022500"/>
    </source>
</evidence>
<feature type="domain" description="Methyl-accepting transducer" evidence="4">
    <location>
        <begin position="425"/>
        <end position="654"/>
    </location>
</feature>
<dbReference type="RefSeq" id="WP_051855262.1">
    <property type="nucleotide sequence ID" value="NZ_AQRC01000002.1"/>
</dbReference>
<dbReference type="Proteomes" id="UP000028607">
    <property type="component" value="Unassembled WGS sequence"/>
</dbReference>
<comment type="similarity">
    <text evidence="2">Belongs to the methyl-accepting chemotaxis (MCP) protein family.</text>
</comment>
<dbReference type="InterPro" id="IPR013655">
    <property type="entry name" value="PAS_fold_3"/>
</dbReference>
<dbReference type="InterPro" id="IPR035965">
    <property type="entry name" value="PAS-like_dom_sf"/>
</dbReference>
<dbReference type="Pfam" id="PF08447">
    <property type="entry name" value="PAS_3"/>
    <property type="match status" value="1"/>
</dbReference>
<protein>
    <submittedName>
        <fullName evidence="7">Methyl-accepting chemotaxis protein McpH</fullName>
    </submittedName>
</protein>
<feature type="domain" description="PAS" evidence="5">
    <location>
        <begin position="275"/>
        <end position="299"/>
    </location>
</feature>
<feature type="domain" description="HAMP" evidence="6">
    <location>
        <begin position="378"/>
        <end position="420"/>
    </location>
</feature>
<dbReference type="GO" id="GO:0007165">
    <property type="term" value="P:signal transduction"/>
    <property type="evidence" value="ECO:0007669"/>
    <property type="project" value="UniProtKB-KW"/>
</dbReference>
<evidence type="ECO:0000313" key="8">
    <source>
        <dbReference type="Proteomes" id="UP000028607"/>
    </source>
</evidence>
<dbReference type="AlphaFoldDB" id="A0A085U004"/>
<evidence type="ECO:0000259" key="5">
    <source>
        <dbReference type="PROSITE" id="PS50112"/>
    </source>
</evidence>
<dbReference type="CDD" id="cd11386">
    <property type="entry name" value="MCP_signal"/>
    <property type="match status" value="1"/>
</dbReference>
<name>A0A085U004_9RHOB</name>
<dbReference type="InterPro" id="IPR004090">
    <property type="entry name" value="Chemotax_Me-accpt_rcpt"/>
</dbReference>
<dbReference type="PANTHER" id="PTHR43531:SF11">
    <property type="entry name" value="METHYL-ACCEPTING CHEMOTAXIS PROTEIN 3"/>
    <property type="match status" value="1"/>
</dbReference>
<dbReference type="PROSITE" id="PS50885">
    <property type="entry name" value="HAMP"/>
    <property type="match status" value="1"/>
</dbReference>
<evidence type="ECO:0000256" key="2">
    <source>
        <dbReference type="ARBA" id="ARBA00029447"/>
    </source>
</evidence>
<dbReference type="SMART" id="SM00086">
    <property type="entry name" value="PAC"/>
    <property type="match status" value="2"/>
</dbReference>
<sequence>MFKLSRGAPNDAQDARDLELISHSHLILRLDGDNIIRAANAVFCEVTGHTAEAVIGKPFHDLLRPQDRAAPWLSEVFDPISRGEESYRVTPLLSAGGEELWLSATYIPTGSSGKKEIVVIARDITKFHLMRRDNRGQVDAVKRSMAVIEFDLEGNILAANDLFLTTVGYTLDEVVGKHHRIFMPKGEDRTPAYAAFWKRLGEGGSENGQVRRVGKSGDDIWLEATYETVSDPDGRPFKVVKYAFDVTKAKNIEADSLSQIDAIQKVQAVIEFTPDGVILRANDLFCNALGYREEEIVGQHHRIFLSEEAAAAADYATFWRDLSEGRAKDGDFIRVSKDRREVFIRASYNPIRNASGKVVKIVKFAIDTTVFQTTAKVMREGLGRLSAGDLEVRLYTELGELDAIRADFNTSVGKIHDVIRSVSDRSTEVASSTEAVSGAVRQLAQRTERQAATLEESAAALNELAASVVHSAEDASEARKKATIVIEDTARSSATMKDAMSAMDAIEESSKQISAISVMIDDIAFQTNLLALNAGVEAARAGSAGRGFAVVASEVRALAQRTSEASREISELVEASGAHVTKGVGLVKETGGQLKSIDVQINEISQGVERIALAASEQSNALQELNSAVSDLEGATQSNAAMAEETTASIVALDELMQDVRQELSYFTVENAAPGEQEAEWLKVAN</sequence>
<dbReference type="InterPro" id="IPR000014">
    <property type="entry name" value="PAS"/>
</dbReference>
<dbReference type="Pfam" id="PF00015">
    <property type="entry name" value="MCPsignal"/>
    <property type="match status" value="1"/>
</dbReference>
<dbReference type="Gene3D" id="3.30.450.20">
    <property type="entry name" value="PAS domain"/>
    <property type="match status" value="3"/>
</dbReference>
<comment type="caution">
    <text evidence="7">The sequence shown here is derived from an EMBL/GenBank/DDBJ whole genome shotgun (WGS) entry which is preliminary data.</text>
</comment>
<reference evidence="8" key="1">
    <citation type="submission" date="2013-04" db="EMBL/GenBank/DDBJ databases">
        <title>Thioclava sp. 13D2W-2 Genome Sequencing.</title>
        <authorList>
            <person name="Lai Q."/>
            <person name="Li G."/>
            <person name="Shao Z."/>
        </authorList>
    </citation>
    <scope>NUCLEOTIDE SEQUENCE [LARGE SCALE GENOMIC DNA]</scope>
    <source>
        <strain evidence="8">13D2W-2</strain>
    </source>
</reference>
<keyword evidence="1" id="KW-0145">Chemotaxis</keyword>
<dbReference type="GO" id="GO:0016020">
    <property type="term" value="C:membrane"/>
    <property type="evidence" value="ECO:0007669"/>
    <property type="project" value="InterPro"/>
</dbReference>
<dbReference type="STRING" id="1317124.DW2_03294"/>
<dbReference type="Pfam" id="PF13426">
    <property type="entry name" value="PAS_9"/>
    <property type="match status" value="1"/>
</dbReference>
<evidence type="ECO:0000259" key="4">
    <source>
        <dbReference type="PROSITE" id="PS50111"/>
    </source>
</evidence>
<accession>A0A085U004</accession>
<dbReference type="PROSITE" id="PS50111">
    <property type="entry name" value="CHEMOTAXIS_TRANSDUC_2"/>
    <property type="match status" value="1"/>
</dbReference>
<dbReference type="PANTHER" id="PTHR43531">
    <property type="entry name" value="PROTEIN ICFG"/>
    <property type="match status" value="1"/>
</dbReference>
<gene>
    <name evidence="7" type="ORF">DW2_03294</name>
</gene>
<dbReference type="SMART" id="SM00091">
    <property type="entry name" value="PAS"/>
    <property type="match status" value="3"/>
</dbReference>
<feature type="domain" description="PAS" evidence="5">
    <location>
        <begin position="147"/>
        <end position="185"/>
    </location>
</feature>
<dbReference type="InterPro" id="IPR051310">
    <property type="entry name" value="MCP_chemotaxis"/>
</dbReference>
<proteinExistence type="inferred from homology"/>
<dbReference type="CDD" id="cd00130">
    <property type="entry name" value="PAS"/>
    <property type="match status" value="3"/>
</dbReference>
<evidence type="ECO:0000313" key="7">
    <source>
        <dbReference type="EMBL" id="KFE36301.1"/>
    </source>
</evidence>
<dbReference type="EMBL" id="AQRC01000002">
    <property type="protein sequence ID" value="KFE36301.1"/>
    <property type="molecule type" value="Genomic_DNA"/>
</dbReference>
<dbReference type="GO" id="GO:0006935">
    <property type="term" value="P:chemotaxis"/>
    <property type="evidence" value="ECO:0007669"/>
    <property type="project" value="UniProtKB-KW"/>
</dbReference>
<dbReference type="OrthoDB" id="9765776at2"/>
<dbReference type="Pfam" id="PF08448">
    <property type="entry name" value="PAS_4"/>
    <property type="match status" value="1"/>
</dbReference>
<dbReference type="PATRIC" id="fig|1317124.6.peg.663"/>